<evidence type="ECO:0000256" key="1">
    <source>
        <dbReference type="SAM" id="SignalP"/>
    </source>
</evidence>
<reference evidence="2" key="1">
    <citation type="submission" date="2018-02" db="EMBL/GenBank/DDBJ databases">
        <title>Rhizophora mucronata_Transcriptome.</title>
        <authorList>
            <person name="Meera S.P."/>
            <person name="Sreeshan A."/>
            <person name="Augustine A."/>
        </authorList>
    </citation>
    <scope>NUCLEOTIDE SEQUENCE</scope>
    <source>
        <tissue evidence="2">Leaf</tissue>
    </source>
</reference>
<dbReference type="AlphaFoldDB" id="A0A2P2MDD7"/>
<dbReference type="EMBL" id="GGEC01047772">
    <property type="protein sequence ID" value="MBX28256.1"/>
    <property type="molecule type" value="Transcribed_RNA"/>
</dbReference>
<dbReference type="GO" id="GO:0005737">
    <property type="term" value="C:cytoplasm"/>
    <property type="evidence" value="ECO:0007669"/>
    <property type="project" value="TreeGrafter"/>
</dbReference>
<dbReference type="GO" id="GO:0005096">
    <property type="term" value="F:GTPase activator activity"/>
    <property type="evidence" value="ECO:0007669"/>
    <property type="project" value="TreeGrafter"/>
</dbReference>
<dbReference type="PANTHER" id="PTHR10241">
    <property type="entry name" value="LETHAL 2 GIANT LARVAE PROTEIN"/>
    <property type="match status" value="1"/>
</dbReference>
<keyword evidence="1" id="KW-0732">Signal</keyword>
<dbReference type="GO" id="GO:0045159">
    <property type="term" value="F:myosin II binding"/>
    <property type="evidence" value="ECO:0007669"/>
    <property type="project" value="TreeGrafter"/>
</dbReference>
<feature type="signal peptide" evidence="1">
    <location>
        <begin position="1"/>
        <end position="24"/>
    </location>
</feature>
<dbReference type="GO" id="GO:0006893">
    <property type="term" value="P:Golgi to plasma membrane transport"/>
    <property type="evidence" value="ECO:0007669"/>
    <property type="project" value="TreeGrafter"/>
</dbReference>
<feature type="chain" id="PRO_5015194985" evidence="1">
    <location>
        <begin position="25"/>
        <end position="130"/>
    </location>
</feature>
<accession>A0A2P2MDD7</accession>
<dbReference type="GO" id="GO:0019905">
    <property type="term" value="F:syntaxin binding"/>
    <property type="evidence" value="ECO:0007669"/>
    <property type="project" value="TreeGrafter"/>
</dbReference>
<proteinExistence type="predicted"/>
<protein>
    <submittedName>
        <fullName evidence="2">Uncharacterized protein LOC8265361</fullName>
    </submittedName>
</protein>
<organism evidence="2">
    <name type="scientific">Rhizophora mucronata</name>
    <name type="common">Asiatic mangrove</name>
    <dbReference type="NCBI Taxonomy" id="61149"/>
    <lineage>
        <taxon>Eukaryota</taxon>
        <taxon>Viridiplantae</taxon>
        <taxon>Streptophyta</taxon>
        <taxon>Embryophyta</taxon>
        <taxon>Tracheophyta</taxon>
        <taxon>Spermatophyta</taxon>
        <taxon>Magnoliopsida</taxon>
        <taxon>eudicotyledons</taxon>
        <taxon>Gunneridae</taxon>
        <taxon>Pentapetalae</taxon>
        <taxon>rosids</taxon>
        <taxon>fabids</taxon>
        <taxon>Malpighiales</taxon>
        <taxon>Rhizophoraceae</taxon>
        <taxon>Rhizophora</taxon>
    </lineage>
</organism>
<sequence>MLSVNTISIGLFLHSMHFYQTTSAAKLQTTHASGCTRWPLTGGIPCQQSDTENYQIERVYIAGYQDGSVRVWDATDPTLLLLHVFGPEMKGVNMPGASASVSALEFCSYTLSLAVGNELGLSIQAYGECE</sequence>
<dbReference type="PANTHER" id="PTHR10241:SF38">
    <property type="entry name" value="TRANSDUCIN FAMILY PROTEIN _ WD-40 REPEAT FAMILY PROTEIN"/>
    <property type="match status" value="1"/>
</dbReference>
<dbReference type="GO" id="GO:0005886">
    <property type="term" value="C:plasma membrane"/>
    <property type="evidence" value="ECO:0007669"/>
    <property type="project" value="TreeGrafter"/>
</dbReference>
<evidence type="ECO:0000313" key="2">
    <source>
        <dbReference type="EMBL" id="MBX28256.1"/>
    </source>
</evidence>
<name>A0A2P2MDD7_RHIMU</name>
<dbReference type="GO" id="GO:0006887">
    <property type="term" value="P:exocytosis"/>
    <property type="evidence" value="ECO:0007669"/>
    <property type="project" value="TreeGrafter"/>
</dbReference>